<keyword evidence="1" id="KW-1133">Transmembrane helix</keyword>
<keyword evidence="1" id="KW-0472">Membrane</keyword>
<protein>
    <submittedName>
        <fullName evidence="3">NGF domain-containing protein</fullName>
    </submittedName>
</protein>
<organism evidence="2 3">
    <name type="scientific">Meloidogyne hapla</name>
    <name type="common">Root-knot nematode worm</name>
    <dbReference type="NCBI Taxonomy" id="6305"/>
    <lineage>
        <taxon>Eukaryota</taxon>
        <taxon>Metazoa</taxon>
        <taxon>Ecdysozoa</taxon>
        <taxon>Nematoda</taxon>
        <taxon>Chromadorea</taxon>
        <taxon>Rhabditida</taxon>
        <taxon>Tylenchina</taxon>
        <taxon>Tylenchomorpha</taxon>
        <taxon>Tylenchoidea</taxon>
        <taxon>Meloidogynidae</taxon>
        <taxon>Meloidogyninae</taxon>
        <taxon>Meloidogyne</taxon>
    </lineage>
</organism>
<dbReference type="Gene3D" id="2.10.90.10">
    <property type="entry name" value="Cystine-knot cytokines"/>
    <property type="match status" value="1"/>
</dbReference>
<evidence type="ECO:0000256" key="1">
    <source>
        <dbReference type="SAM" id="Phobius"/>
    </source>
</evidence>
<keyword evidence="1" id="KW-0812">Transmembrane</keyword>
<name>A0A1I8BJ08_MELHA</name>
<accession>A0A1I8BJ08</accession>
<dbReference type="WBParaSite" id="MhA1_Contig274.frz3.gene4">
    <property type="protein sequence ID" value="MhA1_Contig274.frz3.gene4"/>
    <property type="gene ID" value="MhA1_Contig274.frz3.gene4"/>
</dbReference>
<dbReference type="Proteomes" id="UP000095281">
    <property type="component" value="Unplaced"/>
</dbReference>
<feature type="transmembrane region" description="Helical" evidence="1">
    <location>
        <begin position="50"/>
        <end position="72"/>
    </location>
</feature>
<dbReference type="SUPFAM" id="SSF57501">
    <property type="entry name" value="Cystine-knot cytokines"/>
    <property type="match status" value="1"/>
</dbReference>
<proteinExistence type="predicted"/>
<reference evidence="3" key="1">
    <citation type="submission" date="2016-11" db="UniProtKB">
        <authorList>
            <consortium name="WormBaseParasite"/>
        </authorList>
    </citation>
    <scope>IDENTIFICATION</scope>
</reference>
<dbReference type="AlphaFoldDB" id="A0A1I8BJ08"/>
<evidence type="ECO:0000313" key="3">
    <source>
        <dbReference type="WBParaSite" id="MhA1_Contig274.frz3.gene4"/>
    </source>
</evidence>
<keyword evidence="2" id="KW-1185">Reference proteome</keyword>
<evidence type="ECO:0000313" key="2">
    <source>
        <dbReference type="Proteomes" id="UP000095281"/>
    </source>
</evidence>
<sequence>MGSLTSISTSSCNYSLPINKINIIINKRKQQKSQSSCFSPLTFSYSLSSIFVLIKIILFCGCLPAVSSYFVLARYSTLPVRQHLNYNPHYFNKIHQKINPQKHLWNGQQKFFSSLNLPFKNNEKEEIEEKNFSYAKKQKRNSIISEHLSEHEHVCTTVIRRDYAPTRGHDKNNNPVEIQQDERRQFVATFIECANSKGDQCHGIDDLIKIKLEKTQLQNTKVSFYSYSSKCVTVYELRPASIRMEGDTGDFVDGMIRVPITCQCQLYRRIFVGNTD</sequence>
<dbReference type="InterPro" id="IPR029034">
    <property type="entry name" value="Cystine-knot_cytokine"/>
</dbReference>